<organism evidence="3 4">
    <name type="scientific">Geomobilimonas luticola</name>
    <dbReference type="NCBI Taxonomy" id="1114878"/>
    <lineage>
        <taxon>Bacteria</taxon>
        <taxon>Pseudomonadati</taxon>
        <taxon>Thermodesulfobacteriota</taxon>
        <taxon>Desulfuromonadia</taxon>
        <taxon>Geobacterales</taxon>
        <taxon>Geobacteraceae</taxon>
        <taxon>Geomobilimonas</taxon>
    </lineage>
</organism>
<evidence type="ECO:0000313" key="4">
    <source>
        <dbReference type="Proteomes" id="UP000756860"/>
    </source>
</evidence>
<gene>
    <name evidence="3" type="ORF">KI810_12040</name>
</gene>
<dbReference type="GO" id="GO:0016757">
    <property type="term" value="F:glycosyltransferase activity"/>
    <property type="evidence" value="ECO:0007669"/>
    <property type="project" value="UniProtKB-KW"/>
</dbReference>
<evidence type="ECO:0000256" key="1">
    <source>
        <dbReference type="ARBA" id="ARBA00022679"/>
    </source>
</evidence>
<dbReference type="PANTHER" id="PTHR46401">
    <property type="entry name" value="GLYCOSYLTRANSFERASE WBBK-RELATED"/>
    <property type="match status" value="1"/>
</dbReference>
<keyword evidence="1 3" id="KW-0808">Transferase</keyword>
<dbReference type="EC" id="2.4.-.-" evidence="3"/>
<sequence length="376" mass="41841">MNIAFCTRSDFLSVRGGDTIQLLQTRELLQNSYGANVDVVADPEKLNAADYDLCHIFNIQKIEDTKAYLTKCRTAGVKVALSPVLWDFSAVVSYTFMVKRLSACQLSERRIDLASRLLKLLAGVVGMPTIYTHNHREYLRQTLSAADLLLPNSVEEADVLARLSGLDPDELLAKTRPVVNAVTVAEPKPATDADFGVMNHLPSGYILQVGRIEPGKNQYSTVKALMDDGHLPILFVGNQRVNPAYFRVVEELGRRRGNVYFIDEVPHEHLPLFYRNAALHVLPSLGETTGLVSLEALGYGCRSVVADGRYCPFETYFAGFATPVDPLNYGSIRKGIFAELATERDMSAISRRIRQDFSWDKAAQQTHEAYIRLLVG</sequence>
<evidence type="ECO:0000259" key="2">
    <source>
        <dbReference type="Pfam" id="PF00534"/>
    </source>
</evidence>
<dbReference type="Proteomes" id="UP000756860">
    <property type="component" value="Unassembled WGS sequence"/>
</dbReference>
<dbReference type="PANTHER" id="PTHR46401:SF2">
    <property type="entry name" value="GLYCOSYLTRANSFERASE WBBK-RELATED"/>
    <property type="match status" value="1"/>
</dbReference>
<evidence type="ECO:0000313" key="3">
    <source>
        <dbReference type="EMBL" id="MBT0653790.1"/>
    </source>
</evidence>
<dbReference type="RefSeq" id="WP_214175794.1">
    <property type="nucleotide sequence ID" value="NZ_JAHCVK010000005.1"/>
</dbReference>
<accession>A0ABS5SEK6</accession>
<name>A0ABS5SEK6_9BACT</name>
<feature type="domain" description="Glycosyl transferase family 1" evidence="2">
    <location>
        <begin position="205"/>
        <end position="309"/>
    </location>
</feature>
<dbReference type="Pfam" id="PF00534">
    <property type="entry name" value="Glycos_transf_1"/>
    <property type="match status" value="1"/>
</dbReference>
<protein>
    <submittedName>
        <fullName evidence="3">Glycosyltransferase</fullName>
        <ecNumber evidence="3">2.4.-.-</ecNumber>
    </submittedName>
</protein>
<comment type="caution">
    <text evidence="3">The sequence shown here is derived from an EMBL/GenBank/DDBJ whole genome shotgun (WGS) entry which is preliminary data.</text>
</comment>
<keyword evidence="3" id="KW-0328">Glycosyltransferase</keyword>
<dbReference type="Gene3D" id="3.40.50.2000">
    <property type="entry name" value="Glycogen Phosphorylase B"/>
    <property type="match status" value="1"/>
</dbReference>
<keyword evidence="4" id="KW-1185">Reference proteome</keyword>
<dbReference type="InterPro" id="IPR001296">
    <property type="entry name" value="Glyco_trans_1"/>
</dbReference>
<dbReference type="EMBL" id="JAHCVK010000005">
    <property type="protein sequence ID" value="MBT0653790.1"/>
    <property type="molecule type" value="Genomic_DNA"/>
</dbReference>
<dbReference type="SUPFAM" id="SSF53756">
    <property type="entry name" value="UDP-Glycosyltransferase/glycogen phosphorylase"/>
    <property type="match status" value="1"/>
</dbReference>
<proteinExistence type="predicted"/>
<reference evidence="3 4" key="1">
    <citation type="submission" date="2021-05" db="EMBL/GenBank/DDBJ databases">
        <title>The draft genome of Geobacter luticola JCM 17780.</title>
        <authorList>
            <person name="Xu Z."/>
            <person name="Masuda Y."/>
            <person name="Itoh H."/>
            <person name="Senoo K."/>
        </authorList>
    </citation>
    <scope>NUCLEOTIDE SEQUENCE [LARGE SCALE GENOMIC DNA]</scope>
    <source>
        <strain evidence="3 4">JCM 17780</strain>
    </source>
</reference>